<name>A0AAP0D5D7_9ASTR</name>
<protein>
    <recommendedName>
        <fullName evidence="5">Ubiquitin-like protease family profile domain-containing protein</fullName>
    </recommendedName>
</protein>
<evidence type="ECO:0000256" key="1">
    <source>
        <dbReference type="ARBA" id="ARBA00005234"/>
    </source>
</evidence>
<sequence length="1031" mass="117163">MPKGTPLSFSSPSYLVSLLDFDGEGDKPVAKKGKSTEETEDSGSKESEESGGSKESEESGGSKEPEESGGEADSIDSDKVESENSDKIENDTSEETETEENTNDYKFERRGKNQEDVTEDEDGLNGGKKGKSEHKMKLRGKIEKNEESDLENAIIKDVIKGIKAERGAGLKRKKMLAKKTRKIPKMQKGAKTKKASHPDKKRHKEAVKKGDDLPGLRTRSAPTQLYKAVVKLSKKQRESVREMGLGRMLKFRMDGIPSKIAHFVVDKFNPERMEIDLGNIKLLIDEEKIETLFGLKDEGTILEVTTKKKLGTIAKAWKSRYGKSYITRAEVVSKMSDDADTPGAFFKIYFIALFSSVMAESRSNEYMKLDFVPSIIDGTDLNNINWNKYCLDALRRCKDSWVSGHKGPRFTGPLALLTLVYVDSITCPGINVERSMSPLKFWTSESLKIREDYEIENGGFGLGELRETYVDNEGDASDEEMSKGREVTEKKQKEFSQKEKENEDAGDTNEDMETVISNSTGIKSVSWMKHDKSMPSFDFGIDLSQSTQDSDKTETVSNNVEKDIMMVMYTENVGKTVQEEHKSSEDTNKEIVEGPESTKVDDTSRDDNSGEAAVVTSTVDNKNGNGGESDENVIYERKPVEINTPMNEEERIMWQYLMSFVEDLNKGTPKEKQKEEEESKKMTNEEREEEEKKKMEEKEKAEVEAVFNQDFFETASGVQTKPFLLATLEPGKEVFAEVVDCWAAVQNIEEKWTTKNAPKHLCCYTTTVIEWMYKTNTTKKQRLEKFAGNLKHVLSWNKKLLDLKSFDTIVIPILENQHFYLVCFDLDAPGIAVIDNMDEATTPIIMKDANAYQKKGTPFKVKDMVCNYLRHVKHPKAAVMELATPRRMNLRWATKNNYTDCGLFAMRHMEVYRGIKKEFDCGFSDENEKQESQVNNLRMRYATKLLTTKANKYREYVMKEAEIMNRRLTQHAGKSKRGKNRDVEFLKRLQSEYEKVEKDLEVLRNEAAGKHGGGEIRPGKHVRFILPNDGK</sequence>
<dbReference type="AlphaFoldDB" id="A0AAP0D5D7"/>
<dbReference type="GO" id="GO:0006508">
    <property type="term" value="P:proteolysis"/>
    <property type="evidence" value="ECO:0007669"/>
    <property type="project" value="UniProtKB-KW"/>
</dbReference>
<feature type="compositionally biased region" description="Basic and acidic residues" evidence="4">
    <location>
        <begin position="24"/>
        <end position="66"/>
    </location>
</feature>
<feature type="domain" description="Ubiquitin-like protease family profile" evidence="5">
    <location>
        <begin position="718"/>
        <end position="912"/>
    </location>
</feature>
<gene>
    <name evidence="6" type="ORF">SSX86_016401</name>
</gene>
<keyword evidence="2" id="KW-0645">Protease</keyword>
<feature type="compositionally biased region" description="Acidic residues" evidence="4">
    <location>
        <begin position="91"/>
        <end position="102"/>
    </location>
</feature>
<keyword evidence="7" id="KW-1185">Reference proteome</keyword>
<feature type="compositionally biased region" description="Basic and acidic residues" evidence="4">
    <location>
        <begin position="76"/>
        <end position="90"/>
    </location>
</feature>
<proteinExistence type="inferred from homology"/>
<dbReference type="InterPro" id="IPR038765">
    <property type="entry name" value="Papain-like_cys_pep_sf"/>
</dbReference>
<feature type="region of interest" description="Disordered" evidence="4">
    <location>
        <begin position="170"/>
        <end position="218"/>
    </location>
</feature>
<dbReference type="SUPFAM" id="SSF54001">
    <property type="entry name" value="Cysteine proteinases"/>
    <property type="match status" value="1"/>
</dbReference>
<dbReference type="GO" id="GO:0008234">
    <property type="term" value="F:cysteine-type peptidase activity"/>
    <property type="evidence" value="ECO:0007669"/>
    <property type="project" value="InterPro"/>
</dbReference>
<organism evidence="6 7">
    <name type="scientific">Deinandra increscens subsp. villosa</name>
    <dbReference type="NCBI Taxonomy" id="3103831"/>
    <lineage>
        <taxon>Eukaryota</taxon>
        <taxon>Viridiplantae</taxon>
        <taxon>Streptophyta</taxon>
        <taxon>Embryophyta</taxon>
        <taxon>Tracheophyta</taxon>
        <taxon>Spermatophyta</taxon>
        <taxon>Magnoliopsida</taxon>
        <taxon>eudicotyledons</taxon>
        <taxon>Gunneridae</taxon>
        <taxon>Pentapetalae</taxon>
        <taxon>asterids</taxon>
        <taxon>campanulids</taxon>
        <taxon>Asterales</taxon>
        <taxon>Asteraceae</taxon>
        <taxon>Asteroideae</taxon>
        <taxon>Heliantheae alliance</taxon>
        <taxon>Madieae</taxon>
        <taxon>Madiinae</taxon>
        <taxon>Deinandra</taxon>
    </lineage>
</organism>
<evidence type="ECO:0000256" key="3">
    <source>
        <dbReference type="ARBA" id="ARBA00022801"/>
    </source>
</evidence>
<dbReference type="PANTHER" id="PTHR34835:SF34">
    <property type="entry name" value="OS08G0555500 PROTEIN"/>
    <property type="match status" value="1"/>
</dbReference>
<dbReference type="EMBL" id="JBCNJP010000017">
    <property type="protein sequence ID" value="KAK9065018.1"/>
    <property type="molecule type" value="Genomic_DNA"/>
</dbReference>
<feature type="compositionally biased region" description="Basic and acidic residues" evidence="4">
    <location>
        <begin position="103"/>
        <end position="115"/>
    </location>
</feature>
<evidence type="ECO:0000313" key="7">
    <source>
        <dbReference type="Proteomes" id="UP001408789"/>
    </source>
</evidence>
<dbReference type="PANTHER" id="PTHR34835">
    <property type="entry name" value="OS07G0283600 PROTEIN-RELATED"/>
    <property type="match status" value="1"/>
</dbReference>
<comment type="similarity">
    <text evidence="1">Belongs to the peptidase C48 family.</text>
</comment>
<evidence type="ECO:0000313" key="6">
    <source>
        <dbReference type="EMBL" id="KAK9065018.1"/>
    </source>
</evidence>
<feature type="region of interest" description="Disordered" evidence="4">
    <location>
        <begin position="578"/>
        <end position="636"/>
    </location>
</feature>
<dbReference type="PROSITE" id="PS50600">
    <property type="entry name" value="ULP_PROTEASE"/>
    <property type="match status" value="1"/>
</dbReference>
<evidence type="ECO:0000256" key="4">
    <source>
        <dbReference type="SAM" id="MobiDB-lite"/>
    </source>
</evidence>
<dbReference type="InterPro" id="IPR003653">
    <property type="entry name" value="Peptidase_C48_C"/>
</dbReference>
<evidence type="ECO:0000256" key="2">
    <source>
        <dbReference type="ARBA" id="ARBA00022670"/>
    </source>
</evidence>
<feature type="region of interest" description="Disordered" evidence="4">
    <location>
        <begin position="666"/>
        <end position="694"/>
    </location>
</feature>
<feature type="compositionally biased region" description="Basic and acidic residues" evidence="4">
    <location>
        <begin position="578"/>
        <end position="608"/>
    </location>
</feature>
<feature type="region of interest" description="Disordered" evidence="4">
    <location>
        <begin position="18"/>
        <end position="145"/>
    </location>
</feature>
<keyword evidence="3" id="KW-0378">Hydrolase</keyword>
<dbReference type="Gene3D" id="3.40.395.10">
    <property type="entry name" value="Adenoviral Proteinase, Chain A"/>
    <property type="match status" value="1"/>
</dbReference>
<dbReference type="Proteomes" id="UP001408789">
    <property type="component" value="Unassembled WGS sequence"/>
</dbReference>
<feature type="compositionally biased region" description="Basic residues" evidence="4">
    <location>
        <begin position="128"/>
        <end position="139"/>
    </location>
</feature>
<feature type="compositionally biased region" description="Acidic residues" evidence="4">
    <location>
        <begin position="504"/>
        <end position="513"/>
    </location>
</feature>
<feature type="compositionally biased region" description="Basic and acidic residues" evidence="4">
    <location>
        <begin position="480"/>
        <end position="503"/>
    </location>
</feature>
<comment type="caution">
    <text evidence="6">The sequence shown here is derived from an EMBL/GenBank/DDBJ whole genome shotgun (WGS) entry which is preliminary data.</text>
</comment>
<feature type="compositionally biased region" description="Basic residues" evidence="4">
    <location>
        <begin position="170"/>
        <end position="206"/>
    </location>
</feature>
<reference evidence="6 7" key="1">
    <citation type="submission" date="2024-04" db="EMBL/GenBank/DDBJ databases">
        <title>The reference genome of an endangered Asteraceae, Deinandra increscens subsp. villosa, native to the Central Coast of California.</title>
        <authorList>
            <person name="Guilliams M."/>
            <person name="Hasenstab-Lehman K."/>
            <person name="Meyer R."/>
            <person name="Mcevoy S."/>
        </authorList>
    </citation>
    <scope>NUCLEOTIDE SEQUENCE [LARGE SCALE GENOMIC DNA]</scope>
    <source>
        <tissue evidence="6">Leaf</tissue>
    </source>
</reference>
<evidence type="ECO:0000259" key="5">
    <source>
        <dbReference type="PROSITE" id="PS50600"/>
    </source>
</evidence>
<feature type="region of interest" description="Disordered" evidence="4">
    <location>
        <begin position="472"/>
        <end position="516"/>
    </location>
</feature>
<accession>A0AAP0D5D7</accession>